<dbReference type="KEGG" id="ctai:NCTC12078_01204"/>
<dbReference type="EMBL" id="LR215974">
    <property type="protein sequence ID" value="VFB03210.1"/>
    <property type="molecule type" value="Genomic_DNA"/>
</dbReference>
<dbReference type="RefSeq" id="WP_317127538.1">
    <property type="nucleotide sequence ID" value="NZ_LR215974.1"/>
</dbReference>
<protein>
    <submittedName>
        <fullName evidence="1">Domain of uncharacterized function (DU1801)</fullName>
    </submittedName>
</protein>
<gene>
    <name evidence="1" type="ORF">NCTC12078_01204</name>
</gene>
<dbReference type="SUPFAM" id="SSF159888">
    <property type="entry name" value="YdhG-like"/>
    <property type="match status" value="1"/>
</dbReference>
<dbReference type="Gene3D" id="3.90.1150.200">
    <property type="match status" value="1"/>
</dbReference>
<reference evidence="1 2" key="1">
    <citation type="submission" date="2019-02" db="EMBL/GenBank/DDBJ databases">
        <authorList>
            <consortium name="Pathogen Informatics"/>
        </authorList>
    </citation>
    <scope>NUCLEOTIDE SEQUENCE [LARGE SCALE GENOMIC DNA]</scope>
    <source>
        <strain evidence="1 2">3012STDY6944375</strain>
    </source>
</reference>
<dbReference type="AlphaFoldDB" id="A0A4U8WD50"/>
<dbReference type="Proteomes" id="UP000290013">
    <property type="component" value="Chromosome"/>
</dbReference>
<sequence length="94" mass="11134">MINPEINQYNESQQNSDRDICRFLAGLIGNELHEAESKIWHSHPVWFLDENPIVGYSKQKNGVRLMFWSGKSFDDEQLTVKGNNFRMHQYFIMI</sequence>
<name>A0A4U8WD50_9FLAO</name>
<proteinExistence type="predicted"/>
<evidence type="ECO:0000313" key="2">
    <source>
        <dbReference type="Proteomes" id="UP000290013"/>
    </source>
</evidence>
<accession>A0A4U8WD50</accession>
<organism evidence="1 2">
    <name type="scientific">Chryseobacterium taihuense</name>
    <dbReference type="NCBI Taxonomy" id="1141221"/>
    <lineage>
        <taxon>Bacteria</taxon>
        <taxon>Pseudomonadati</taxon>
        <taxon>Bacteroidota</taxon>
        <taxon>Flavobacteriia</taxon>
        <taxon>Flavobacteriales</taxon>
        <taxon>Weeksellaceae</taxon>
        <taxon>Chryseobacterium group</taxon>
        <taxon>Chryseobacterium</taxon>
    </lineage>
</organism>
<evidence type="ECO:0000313" key="1">
    <source>
        <dbReference type="EMBL" id="VFB03210.1"/>
    </source>
</evidence>